<dbReference type="OrthoDB" id="5959189at2759"/>
<feature type="non-terminal residue" evidence="1">
    <location>
        <position position="1"/>
    </location>
</feature>
<dbReference type="SUPFAM" id="SSF48726">
    <property type="entry name" value="Immunoglobulin"/>
    <property type="match status" value="1"/>
</dbReference>
<sequence length="370" mass="43049">EQGLLHQGGTPVLDPYGTIWAYEPVTAKITFLFFPDKTYAYEWYGFLDFMPRDYMYVKKLGKAANKKQCFQLALYANERYFIFSSRRKGCYTSWALPYYVDAREKLGLYTPERRDSVYVIYQYRKPYHIYWEKGDKGIGTYLVGKQATQDHPNLQLLPYSVGKFRFRFNSYITTHGCDSHSLIIKDFTVNEVKHYTINIKEGKSSKPKVLFSRSVMLRHFGEPRFNMSATGGACLNHPLTITVKPLRGEYVEVEEWEVEWKKIENGKALKTNMETQDPFVLKVERATLSHSGVYRIRAKNRYGFAEGVIHIHVVERLPAITSVTSSPHVAVEDSSDILHVDLKNDEDLTSIDWYYNGKLIEIEDKHYSFP</sequence>
<dbReference type="AlphaFoldDB" id="A0A7D9M572"/>
<dbReference type="InterPro" id="IPR036179">
    <property type="entry name" value="Ig-like_dom_sf"/>
</dbReference>
<protein>
    <submittedName>
        <fullName evidence="1">Coagulation factor V</fullName>
    </submittedName>
</protein>
<accession>A0A7D9M572</accession>
<evidence type="ECO:0000313" key="1">
    <source>
        <dbReference type="EMBL" id="CAB4043074.1"/>
    </source>
</evidence>
<dbReference type="Gene3D" id="2.60.40.10">
    <property type="entry name" value="Immunoglobulins"/>
    <property type="match status" value="1"/>
</dbReference>
<proteinExistence type="predicted"/>
<comment type="caution">
    <text evidence="1">The sequence shown here is derived from an EMBL/GenBank/DDBJ whole genome shotgun (WGS) entry which is preliminary data.</text>
</comment>
<keyword evidence="2" id="KW-1185">Reference proteome</keyword>
<dbReference type="Proteomes" id="UP001152795">
    <property type="component" value="Unassembled WGS sequence"/>
</dbReference>
<reference evidence="1" key="1">
    <citation type="submission" date="2020-04" db="EMBL/GenBank/DDBJ databases">
        <authorList>
            <person name="Alioto T."/>
            <person name="Alioto T."/>
            <person name="Gomez Garrido J."/>
        </authorList>
    </citation>
    <scope>NUCLEOTIDE SEQUENCE</scope>
    <source>
        <strain evidence="1">A484AB</strain>
    </source>
</reference>
<dbReference type="InterPro" id="IPR013783">
    <property type="entry name" value="Ig-like_fold"/>
</dbReference>
<gene>
    <name evidence="1" type="ORF">PACLA_8A075536</name>
</gene>
<organism evidence="1 2">
    <name type="scientific">Paramuricea clavata</name>
    <name type="common">Red gorgonian</name>
    <name type="synonym">Violescent sea-whip</name>
    <dbReference type="NCBI Taxonomy" id="317549"/>
    <lineage>
        <taxon>Eukaryota</taxon>
        <taxon>Metazoa</taxon>
        <taxon>Cnidaria</taxon>
        <taxon>Anthozoa</taxon>
        <taxon>Octocorallia</taxon>
        <taxon>Malacalcyonacea</taxon>
        <taxon>Plexauridae</taxon>
        <taxon>Paramuricea</taxon>
    </lineage>
</organism>
<name>A0A7D9M572_PARCT</name>
<feature type="non-terminal residue" evidence="1">
    <location>
        <position position="370"/>
    </location>
</feature>
<evidence type="ECO:0000313" key="2">
    <source>
        <dbReference type="Proteomes" id="UP001152795"/>
    </source>
</evidence>
<dbReference type="EMBL" id="CACRXK020031450">
    <property type="protein sequence ID" value="CAB4043074.1"/>
    <property type="molecule type" value="Genomic_DNA"/>
</dbReference>